<feature type="compositionally biased region" description="Polar residues" evidence="3">
    <location>
        <begin position="131"/>
        <end position="141"/>
    </location>
</feature>
<feature type="region of interest" description="Disordered" evidence="3">
    <location>
        <begin position="95"/>
        <end position="169"/>
    </location>
</feature>
<dbReference type="SMART" id="SM00066">
    <property type="entry name" value="GAL4"/>
    <property type="match status" value="1"/>
</dbReference>
<dbReference type="PANTHER" id="PTHR37534">
    <property type="entry name" value="TRANSCRIPTIONAL ACTIVATOR PROTEIN UGA3"/>
    <property type="match status" value="1"/>
</dbReference>
<protein>
    <recommendedName>
        <fullName evidence="4">Zn(2)-C6 fungal-type domain-containing protein</fullName>
    </recommendedName>
</protein>
<evidence type="ECO:0000313" key="6">
    <source>
        <dbReference type="Proteomes" id="UP000193240"/>
    </source>
</evidence>
<dbReference type="Gene3D" id="4.10.240.10">
    <property type="entry name" value="Zn(2)-C6 fungal-type DNA-binding domain"/>
    <property type="match status" value="1"/>
</dbReference>
<dbReference type="Pfam" id="PF11951">
    <property type="entry name" value="Fungal_trans_2"/>
    <property type="match status" value="1"/>
</dbReference>
<reference evidence="5 6" key="1">
    <citation type="journal article" date="2017" name="Genome Announc.">
        <title>Genome sequence of the saprophytic ascomycete Epicoccum nigrum ICMP 19927 strain isolated from New Zealand.</title>
        <authorList>
            <person name="Fokin M."/>
            <person name="Fleetwood D."/>
            <person name="Weir B.S."/>
            <person name="Villas-Boas S.G."/>
        </authorList>
    </citation>
    <scope>NUCLEOTIDE SEQUENCE [LARGE SCALE GENOMIC DNA]</scope>
    <source>
        <strain evidence="5 6">ICMP 19927</strain>
    </source>
</reference>
<dbReference type="GO" id="GO:0008270">
    <property type="term" value="F:zinc ion binding"/>
    <property type="evidence" value="ECO:0007669"/>
    <property type="project" value="InterPro"/>
</dbReference>
<dbReference type="Proteomes" id="UP000193240">
    <property type="component" value="Unassembled WGS sequence"/>
</dbReference>
<dbReference type="EMBL" id="KZ107851">
    <property type="protein sequence ID" value="OSS46408.1"/>
    <property type="molecule type" value="Genomic_DNA"/>
</dbReference>
<evidence type="ECO:0000256" key="2">
    <source>
        <dbReference type="ARBA" id="ARBA00023242"/>
    </source>
</evidence>
<feature type="compositionally biased region" description="Polar residues" evidence="3">
    <location>
        <begin position="153"/>
        <end position="164"/>
    </location>
</feature>
<dbReference type="AlphaFoldDB" id="A0A1Y2LTS4"/>
<dbReference type="GO" id="GO:0000976">
    <property type="term" value="F:transcription cis-regulatory region binding"/>
    <property type="evidence" value="ECO:0007669"/>
    <property type="project" value="TreeGrafter"/>
</dbReference>
<dbReference type="GO" id="GO:0045944">
    <property type="term" value="P:positive regulation of transcription by RNA polymerase II"/>
    <property type="evidence" value="ECO:0007669"/>
    <property type="project" value="TreeGrafter"/>
</dbReference>
<dbReference type="GO" id="GO:0005634">
    <property type="term" value="C:nucleus"/>
    <property type="evidence" value="ECO:0007669"/>
    <property type="project" value="UniProtKB-SubCell"/>
</dbReference>
<keyword evidence="2" id="KW-0539">Nucleus</keyword>
<name>A0A1Y2LTS4_EPING</name>
<dbReference type="Pfam" id="PF00172">
    <property type="entry name" value="Zn_clus"/>
    <property type="match status" value="1"/>
</dbReference>
<dbReference type="SUPFAM" id="SSF57701">
    <property type="entry name" value="Zn2/Cys6 DNA-binding domain"/>
    <property type="match status" value="1"/>
</dbReference>
<evidence type="ECO:0000256" key="1">
    <source>
        <dbReference type="ARBA" id="ARBA00004123"/>
    </source>
</evidence>
<dbReference type="CDD" id="cd00067">
    <property type="entry name" value="GAL4"/>
    <property type="match status" value="1"/>
</dbReference>
<dbReference type="InterPro" id="IPR021858">
    <property type="entry name" value="Fun_TF"/>
</dbReference>
<dbReference type="PROSITE" id="PS50048">
    <property type="entry name" value="ZN2_CY6_FUNGAL_2"/>
    <property type="match status" value="1"/>
</dbReference>
<gene>
    <name evidence="5" type="ORF">B5807_08453</name>
</gene>
<dbReference type="InParanoid" id="A0A1Y2LTS4"/>
<dbReference type="OMA" id="CSAIIRS"/>
<dbReference type="STRING" id="105696.A0A1Y2LTS4"/>
<dbReference type="InterPro" id="IPR001138">
    <property type="entry name" value="Zn2Cys6_DnaBD"/>
</dbReference>
<feature type="domain" description="Zn(2)-C6 fungal-type" evidence="4">
    <location>
        <begin position="60"/>
        <end position="86"/>
    </location>
</feature>
<sequence>MQGASVHRVIDPRKAHLLFRLQSARRVNTRHGQIPLSERMVSELPHAVVDEAKRSLSLTCRTRRVKCDETHPICKACSKKNRPCQWEAPHTKFKDYQPAEATSSNSASAHGGDGRMNVDGLDGTDDEGSLASRSRSPQANEDQGGHRAVPSESDGTSRSTTDLSPASIAVHSPGSPFLVERPKLQSSISVASLLRHPAEATRSHSLDDYQLTRKEAQLVHYYSEYLGRWLDCTDATRQFTLGVPEKVRKCSVLCHSVLSFAARHRRDDATADAAYQRCIALLIRRLSEPSASHDETLLCAIVILRFFEQLNVPSMTGSDAGQHLAGSSAILRASQGNHYVDPSAPTLREAAFWVYVRQCLYKATVNQQPPDIDFSLQLHPKPSSMQDSHPLARLRLDTAWANQMTWITAMIVDFCFEAETPGEQNGKLSRWNELWDAVQDWARNRPKGFDPIWHGVASVDSCFPQVYFTADWHAVAFGFYHFSCIMLHGYKPGPRFAIRTVGTLSNKDRQILEHAHAICGACRSTPEIVQLSIILCHTIFIWGPLMLDPNERNEVVQLLEDFERLNVWPTAWIITALKMEWGLATNNSF</sequence>
<proteinExistence type="predicted"/>
<dbReference type="InterPro" id="IPR036864">
    <property type="entry name" value="Zn2-C6_fun-type_DNA-bd_sf"/>
</dbReference>
<comment type="subcellular location">
    <subcellularLocation>
        <location evidence="1">Nucleus</location>
    </subcellularLocation>
</comment>
<evidence type="ECO:0000259" key="4">
    <source>
        <dbReference type="PROSITE" id="PS50048"/>
    </source>
</evidence>
<accession>A0A1Y2LTS4</accession>
<keyword evidence="6" id="KW-1185">Reference proteome</keyword>
<dbReference type="GO" id="GO:0000981">
    <property type="term" value="F:DNA-binding transcription factor activity, RNA polymerase II-specific"/>
    <property type="evidence" value="ECO:0007669"/>
    <property type="project" value="InterPro"/>
</dbReference>
<organism evidence="5 6">
    <name type="scientific">Epicoccum nigrum</name>
    <name type="common">Soil fungus</name>
    <name type="synonym">Epicoccum purpurascens</name>
    <dbReference type="NCBI Taxonomy" id="105696"/>
    <lineage>
        <taxon>Eukaryota</taxon>
        <taxon>Fungi</taxon>
        <taxon>Dikarya</taxon>
        <taxon>Ascomycota</taxon>
        <taxon>Pezizomycotina</taxon>
        <taxon>Dothideomycetes</taxon>
        <taxon>Pleosporomycetidae</taxon>
        <taxon>Pleosporales</taxon>
        <taxon>Pleosporineae</taxon>
        <taxon>Didymellaceae</taxon>
        <taxon>Epicoccum</taxon>
    </lineage>
</organism>
<evidence type="ECO:0000313" key="5">
    <source>
        <dbReference type="EMBL" id="OSS46408.1"/>
    </source>
</evidence>
<evidence type="ECO:0000256" key="3">
    <source>
        <dbReference type="SAM" id="MobiDB-lite"/>
    </source>
</evidence>
<dbReference type="PANTHER" id="PTHR37534:SF25">
    <property type="entry name" value="ZN(II)2CYS6 TRANSCRIPTION FACTOR (EUROFUNG)"/>
    <property type="match status" value="1"/>
</dbReference>